<dbReference type="Proteomes" id="UP000184608">
    <property type="component" value="Unassembled WGS sequence"/>
</dbReference>
<evidence type="ECO:0000313" key="3">
    <source>
        <dbReference type="Proteomes" id="UP000184608"/>
    </source>
</evidence>
<proteinExistence type="predicted"/>
<keyword evidence="1" id="KW-1133">Transmembrane helix</keyword>
<keyword evidence="1" id="KW-0812">Transmembrane</keyword>
<dbReference type="RefSeq" id="WP_073606104.1">
    <property type="nucleotide sequence ID" value="NZ_FQXZ01000052.1"/>
</dbReference>
<evidence type="ECO:0008006" key="4">
    <source>
        <dbReference type="Google" id="ProtNLM"/>
    </source>
</evidence>
<dbReference type="OrthoDB" id="9985765at2"/>
<protein>
    <recommendedName>
        <fullName evidence="4">DUF4760 domain-containing protein</fullName>
    </recommendedName>
</protein>
<evidence type="ECO:0000313" key="2">
    <source>
        <dbReference type="EMBL" id="SHI88741.1"/>
    </source>
</evidence>
<dbReference type="AlphaFoldDB" id="A0A1M6ETD9"/>
<evidence type="ECO:0000256" key="1">
    <source>
        <dbReference type="SAM" id="Phobius"/>
    </source>
</evidence>
<sequence length="162" mass="19151">MEYFSVIISVAALVLTFFNYMRLFKLDEKKEYKDKRLYFKTCVDETKDALEIVIHQTQEVMARRNDFDLLDSPYIGSHGFQQAYNLYMMHLRNIQQIKKELSDIYKELSSSLELGDKEAFDYCTSIHKRVADCNVRYFENYSKIKSVVDGIENIARHAKENS</sequence>
<keyword evidence="3" id="KW-1185">Reference proteome</keyword>
<dbReference type="EMBL" id="FQXZ01000052">
    <property type="protein sequence ID" value="SHI88741.1"/>
    <property type="molecule type" value="Genomic_DNA"/>
</dbReference>
<organism evidence="2 3">
    <name type="scientific">Vibrio aerogenes CECT 7868</name>
    <dbReference type="NCBI Taxonomy" id="1216006"/>
    <lineage>
        <taxon>Bacteria</taxon>
        <taxon>Pseudomonadati</taxon>
        <taxon>Pseudomonadota</taxon>
        <taxon>Gammaproteobacteria</taxon>
        <taxon>Vibrionales</taxon>
        <taxon>Vibrionaceae</taxon>
        <taxon>Vibrio</taxon>
    </lineage>
</organism>
<reference evidence="2 3" key="1">
    <citation type="submission" date="2016-11" db="EMBL/GenBank/DDBJ databases">
        <authorList>
            <person name="Jaros S."/>
            <person name="Januszkiewicz K."/>
            <person name="Wedrychowicz H."/>
        </authorList>
    </citation>
    <scope>NUCLEOTIDE SEQUENCE [LARGE SCALE GENOMIC DNA]</scope>
    <source>
        <strain evidence="2 3">CECT 7868</strain>
    </source>
</reference>
<keyword evidence="1" id="KW-0472">Membrane</keyword>
<accession>A0A1M6ETD9</accession>
<feature type="transmembrane region" description="Helical" evidence="1">
    <location>
        <begin position="6"/>
        <end position="24"/>
    </location>
</feature>
<gene>
    <name evidence="2" type="ORF">VA7868_04516</name>
</gene>
<name>A0A1M6ETD9_9VIBR</name>